<dbReference type="AlphaFoldDB" id="A0A0G1CNX3"/>
<dbReference type="InterPro" id="IPR029063">
    <property type="entry name" value="SAM-dependent_MTases_sf"/>
</dbReference>
<protein>
    <submittedName>
        <fullName evidence="1">Nodulation protein NoeA-related protein</fullName>
    </submittedName>
</protein>
<dbReference type="Proteomes" id="UP000034050">
    <property type="component" value="Unassembled WGS sequence"/>
</dbReference>
<accession>A0A0G1CNX3</accession>
<dbReference type="PATRIC" id="fig|1618446.3.peg.452"/>
<comment type="caution">
    <text evidence="1">The sequence shown here is derived from an EMBL/GenBank/DDBJ whole genome shotgun (WGS) entry which is preliminary data.</text>
</comment>
<dbReference type="STRING" id="1618446.UV61_C0003G0030"/>
<gene>
    <name evidence="1" type="ORF">UV61_C0003G0030</name>
</gene>
<dbReference type="EMBL" id="LCFD01000003">
    <property type="protein sequence ID" value="KKS87177.1"/>
    <property type="molecule type" value="Genomic_DNA"/>
</dbReference>
<reference evidence="1 2" key="1">
    <citation type="journal article" date="2015" name="Nature">
        <title>rRNA introns, odd ribosomes, and small enigmatic genomes across a large radiation of phyla.</title>
        <authorList>
            <person name="Brown C.T."/>
            <person name="Hug L.A."/>
            <person name="Thomas B.C."/>
            <person name="Sharon I."/>
            <person name="Castelle C.J."/>
            <person name="Singh A."/>
            <person name="Wilkins M.J."/>
            <person name="Williams K.H."/>
            <person name="Banfield J.F."/>
        </authorList>
    </citation>
    <scope>NUCLEOTIDE SEQUENCE [LARGE SCALE GENOMIC DNA]</scope>
</reference>
<dbReference type="SUPFAM" id="SSF53335">
    <property type="entry name" value="S-adenosyl-L-methionine-dependent methyltransferases"/>
    <property type="match status" value="1"/>
</dbReference>
<proteinExistence type="predicted"/>
<sequence>MKKRLPSSYKDPSGFVFKYKHRLYREVNKSYKRDYDFLMQSGLYKALVEKELLISHVEVHSKKLMSGQTYKILQPETIPFISYPYEWCFGQLKSAALATLEIERLALTHGMTLKDASAFNLQFKANRPVLIDTLSFEIYTPGKPWVAYKQFCEQFLLPLALAAYVDVRLIKLLQLYLLGIPFDMAVPLLPLSSRLNPGLLLHIYFHGQNYTKRVPKNLSPKLKFSQTALLGLVESLESTVKSLTVKKRSSNWENYYHKFSYTSRAFAAKKQIIKKIIQKYKPQTVWDMGANTGEFSQLIAEDVDFILALDNDGRATEKHYDRCLVTGSTRVLPLIVDITNPTAAIGWANQERLSLVERGSAEMVLALALVHHLAISYNLPFSDIARYFRDLGRMLVIEFVPRPDPEISEMLKFRKDIFKDYSKENFSAAFKQYFSIVSIHPILESDRVIYLMRRKK</sequence>
<organism evidence="1 2">
    <name type="scientific">Candidatus Gottesmanbacteria bacterium GW2011_GWB1_43_11</name>
    <dbReference type="NCBI Taxonomy" id="1618446"/>
    <lineage>
        <taxon>Bacteria</taxon>
        <taxon>Candidatus Gottesmaniibacteriota</taxon>
    </lineage>
</organism>
<dbReference type="Gene3D" id="3.40.50.150">
    <property type="entry name" value="Vaccinia Virus protein VP39"/>
    <property type="match status" value="1"/>
</dbReference>
<evidence type="ECO:0000313" key="1">
    <source>
        <dbReference type="EMBL" id="KKS87177.1"/>
    </source>
</evidence>
<evidence type="ECO:0000313" key="2">
    <source>
        <dbReference type="Proteomes" id="UP000034050"/>
    </source>
</evidence>
<name>A0A0G1CNX3_9BACT</name>